<evidence type="ECO:0000256" key="2">
    <source>
        <dbReference type="ARBA" id="ARBA00023043"/>
    </source>
</evidence>
<keyword evidence="2" id="KW-0040">ANK repeat</keyword>
<protein>
    <submittedName>
        <fullName evidence="3">ANK</fullName>
    </submittedName>
</protein>
<organism evidence="3 4">
    <name type="scientific">Lepeophtheirus salmonis</name>
    <name type="common">Salmon louse</name>
    <name type="synonym">Caligus salmonis</name>
    <dbReference type="NCBI Taxonomy" id="72036"/>
    <lineage>
        <taxon>Eukaryota</taxon>
        <taxon>Metazoa</taxon>
        <taxon>Ecdysozoa</taxon>
        <taxon>Arthropoda</taxon>
        <taxon>Crustacea</taxon>
        <taxon>Multicrustacea</taxon>
        <taxon>Hexanauplia</taxon>
        <taxon>Copepoda</taxon>
        <taxon>Siphonostomatoida</taxon>
        <taxon>Caligidae</taxon>
        <taxon>Lepeophtheirus</taxon>
    </lineage>
</organism>
<name>A0A7R8HC68_LEPSM</name>
<sequence>MRCNNGRKWIPHEFENFETEREHVLNVAHAIESMSMSSPEPPPEDLTSVTNVSKYGSSAYLEFPPQPLRNSDAFFHILSHNFPQYFAIISRVRQDSQIIGPKGGTLRSSITPKVQVHFPLKAVVKDIRIGLSVKSIHEELIQDFQLQGGSTSPMVTIEPRRRKFHKPVTVCIPLPEKI</sequence>
<keyword evidence="1" id="KW-0677">Repeat</keyword>
<dbReference type="Pfam" id="PF00791">
    <property type="entry name" value="ZU5"/>
    <property type="match status" value="1"/>
</dbReference>
<evidence type="ECO:0000313" key="3">
    <source>
        <dbReference type="EMBL" id="CAF3002244.1"/>
    </source>
</evidence>
<dbReference type="Gene3D" id="2.60.220.30">
    <property type="match status" value="2"/>
</dbReference>
<reference evidence="3" key="1">
    <citation type="submission" date="2021-02" db="EMBL/GenBank/DDBJ databases">
        <authorList>
            <person name="Bekaert M."/>
        </authorList>
    </citation>
    <scope>NUCLEOTIDE SEQUENCE</scope>
    <source>
        <strain evidence="3">IoA-00</strain>
    </source>
</reference>
<dbReference type="AlphaFoldDB" id="A0A7R8HC68"/>
<accession>A0A7R8HC68</accession>
<dbReference type="EMBL" id="HG994586">
    <property type="protein sequence ID" value="CAF3002244.1"/>
    <property type="molecule type" value="Genomic_DNA"/>
</dbReference>
<evidence type="ECO:0000313" key="4">
    <source>
        <dbReference type="Proteomes" id="UP000675881"/>
    </source>
</evidence>
<dbReference type="InterPro" id="IPR000906">
    <property type="entry name" value="ZU5_dom"/>
</dbReference>
<dbReference type="PANTHER" id="PTHR24123">
    <property type="entry name" value="ANKYRIN REPEAT-CONTAINING"/>
    <property type="match status" value="1"/>
</dbReference>
<dbReference type="OrthoDB" id="20872at2759"/>
<dbReference type="InterPro" id="IPR051165">
    <property type="entry name" value="Multifunctional_ANK_Repeat"/>
</dbReference>
<gene>
    <name evidence="3" type="ORF">LSAA_12773</name>
</gene>
<dbReference type="PANTHER" id="PTHR24123:SF141">
    <property type="entry name" value="ANKYRIN 2, ISOFORM U"/>
    <property type="match status" value="1"/>
</dbReference>
<keyword evidence="4" id="KW-1185">Reference proteome</keyword>
<dbReference type="Proteomes" id="UP000675881">
    <property type="component" value="Chromosome 7"/>
</dbReference>
<dbReference type="PROSITE" id="PS51145">
    <property type="entry name" value="ZU5"/>
    <property type="match status" value="1"/>
</dbReference>
<proteinExistence type="predicted"/>
<evidence type="ECO:0000256" key="1">
    <source>
        <dbReference type="ARBA" id="ARBA00022737"/>
    </source>
</evidence>